<dbReference type="InterPro" id="IPR001683">
    <property type="entry name" value="PX_dom"/>
</dbReference>
<comment type="caution">
    <text evidence="2">The sequence shown here is derived from an EMBL/GenBank/DDBJ whole genome shotgun (WGS) entry which is preliminary data.</text>
</comment>
<proteinExistence type="predicted"/>
<dbReference type="InterPro" id="IPR036871">
    <property type="entry name" value="PX_dom_sf"/>
</dbReference>
<name>A0AAU9IQ61_9CILI</name>
<feature type="domain" description="PX" evidence="1">
    <location>
        <begin position="37"/>
        <end position="149"/>
    </location>
</feature>
<dbReference type="Gene3D" id="3.30.1520.10">
    <property type="entry name" value="Phox-like domain"/>
    <property type="match status" value="1"/>
</dbReference>
<dbReference type="SMART" id="SM00312">
    <property type="entry name" value="PX"/>
    <property type="match status" value="1"/>
</dbReference>
<dbReference type="SUPFAM" id="SSF64268">
    <property type="entry name" value="PX domain"/>
    <property type="match status" value="1"/>
</dbReference>
<dbReference type="Pfam" id="PF00787">
    <property type="entry name" value="PX"/>
    <property type="match status" value="1"/>
</dbReference>
<dbReference type="EMBL" id="CAJZBQ010000013">
    <property type="protein sequence ID" value="CAG9315297.1"/>
    <property type="molecule type" value="Genomic_DNA"/>
</dbReference>
<dbReference type="GO" id="GO:0005768">
    <property type="term" value="C:endosome"/>
    <property type="evidence" value="ECO:0007669"/>
    <property type="project" value="TreeGrafter"/>
</dbReference>
<evidence type="ECO:0000259" key="1">
    <source>
        <dbReference type="PROSITE" id="PS50195"/>
    </source>
</evidence>
<dbReference type="PANTHER" id="PTHR10555">
    <property type="entry name" value="SORTING NEXIN"/>
    <property type="match status" value="1"/>
</dbReference>
<dbReference type="CDD" id="cd06093">
    <property type="entry name" value="PX_domain"/>
    <property type="match status" value="1"/>
</dbReference>
<sequence length="402" mass="46839">MAYLASASDLSTIYEVNETYASMASARPLPDSFIEKSIEIIISKAVIIEENAFTRYALYTITGRDSSGPFEASRRYSDFLALRNQLLYRWPGCFVPPIPPKKILGNLTSNFIESRKSLLQRFLQRISQITFLYTSEEFQMFIRGTSDFEVIIKNLKVATRDIMIVFHSLFCEFVDAEITDEIRVKLVEYDNFLKNSLGLFVEFAKAVKMIKEQFERFKRHFLDVNCKIKAVEKEYIMKLQESEMQIDNAQVRFAIPNPFKELHSWAKNEIADISAMLNTISICHSFENRKKKLERKLSLENKLVNKAQKGIDNIWKQMAHITKKYPEDPELKKARIKSEIEDITQILKIMTARLCEEELPVFKAERVKAYEDMMALYSELTLEGFTRISESAMRVHIEMLDN</sequence>
<dbReference type="PROSITE" id="PS50195">
    <property type="entry name" value="PX"/>
    <property type="match status" value="1"/>
</dbReference>
<keyword evidence="3" id="KW-1185">Reference proteome</keyword>
<accession>A0AAU9IQ61</accession>
<reference evidence="2" key="1">
    <citation type="submission" date="2021-09" db="EMBL/GenBank/DDBJ databases">
        <authorList>
            <consortium name="AG Swart"/>
            <person name="Singh M."/>
            <person name="Singh A."/>
            <person name="Seah K."/>
            <person name="Emmerich C."/>
        </authorList>
    </citation>
    <scope>NUCLEOTIDE SEQUENCE</scope>
    <source>
        <strain evidence="2">ATCC30299</strain>
    </source>
</reference>
<dbReference type="PANTHER" id="PTHR10555:SF170">
    <property type="entry name" value="FI18122P1"/>
    <property type="match status" value="1"/>
</dbReference>
<dbReference type="AlphaFoldDB" id="A0AAU9IQ61"/>
<evidence type="ECO:0000313" key="3">
    <source>
        <dbReference type="Proteomes" id="UP001162131"/>
    </source>
</evidence>
<protein>
    <recommendedName>
        <fullName evidence="1">PX domain-containing protein</fullName>
    </recommendedName>
</protein>
<evidence type="ECO:0000313" key="2">
    <source>
        <dbReference type="EMBL" id="CAG9315297.1"/>
    </source>
</evidence>
<dbReference type="Proteomes" id="UP001162131">
    <property type="component" value="Unassembled WGS sequence"/>
</dbReference>
<dbReference type="GO" id="GO:0035091">
    <property type="term" value="F:phosphatidylinositol binding"/>
    <property type="evidence" value="ECO:0007669"/>
    <property type="project" value="InterPro"/>
</dbReference>
<organism evidence="2 3">
    <name type="scientific">Blepharisma stoltei</name>
    <dbReference type="NCBI Taxonomy" id="1481888"/>
    <lineage>
        <taxon>Eukaryota</taxon>
        <taxon>Sar</taxon>
        <taxon>Alveolata</taxon>
        <taxon>Ciliophora</taxon>
        <taxon>Postciliodesmatophora</taxon>
        <taxon>Heterotrichea</taxon>
        <taxon>Heterotrichida</taxon>
        <taxon>Blepharismidae</taxon>
        <taxon>Blepharisma</taxon>
    </lineage>
</organism>
<gene>
    <name evidence="2" type="ORF">BSTOLATCC_MIC13071</name>
</gene>